<dbReference type="InterPro" id="IPR026444">
    <property type="entry name" value="Secre_tail"/>
</dbReference>
<feature type="signal peptide" evidence="3">
    <location>
        <begin position="1"/>
        <end position="21"/>
    </location>
</feature>
<dbReference type="NCBIfam" id="TIGR04183">
    <property type="entry name" value="Por_Secre_tail"/>
    <property type="match status" value="1"/>
</dbReference>
<dbReference type="InterPro" id="IPR003961">
    <property type="entry name" value="FN3_dom"/>
</dbReference>
<dbReference type="CDD" id="cd00041">
    <property type="entry name" value="CUB"/>
    <property type="match status" value="1"/>
</dbReference>
<dbReference type="SMART" id="SM00042">
    <property type="entry name" value="CUB"/>
    <property type="match status" value="1"/>
</dbReference>
<dbReference type="SUPFAM" id="SSF49854">
    <property type="entry name" value="Spermadhesin, CUB domain"/>
    <property type="match status" value="1"/>
</dbReference>
<feature type="chain" id="PRO_5045727581" evidence="3">
    <location>
        <begin position="22"/>
        <end position="1017"/>
    </location>
</feature>
<gene>
    <name evidence="6" type="ORF">WFZ85_03670</name>
</gene>
<organism evidence="6 7">
    <name type="scientific">Flavobacterium aureirubrum</name>
    <dbReference type="NCBI Taxonomy" id="3133147"/>
    <lineage>
        <taxon>Bacteria</taxon>
        <taxon>Pseudomonadati</taxon>
        <taxon>Bacteroidota</taxon>
        <taxon>Flavobacteriia</taxon>
        <taxon>Flavobacteriales</taxon>
        <taxon>Flavobacteriaceae</taxon>
        <taxon>Flavobacterium</taxon>
    </lineage>
</organism>
<dbReference type="SUPFAM" id="SSF49265">
    <property type="entry name" value="Fibronectin type III"/>
    <property type="match status" value="1"/>
</dbReference>
<protein>
    <submittedName>
        <fullName evidence="6">T9SS type A sorting domain-containing protein</fullName>
    </submittedName>
</protein>
<keyword evidence="1 3" id="KW-0732">Signal</keyword>
<feature type="domain" description="CUB" evidence="4">
    <location>
        <begin position="12"/>
        <end position="130"/>
    </location>
</feature>
<reference evidence="6 7" key="1">
    <citation type="submission" date="2024-03" db="EMBL/GenBank/DDBJ databases">
        <title>Two novel species of the genus Flavobacterium exhibiting potentially degradation of complex polysaccharides.</title>
        <authorList>
            <person name="Lian X."/>
        </authorList>
    </citation>
    <scope>NUCLEOTIDE SEQUENCE [LARGE SCALE GENOMIC DNA]</scope>
    <source>
        <strain evidence="7">j3</strain>
    </source>
</reference>
<accession>A0ABU9N3G2</accession>
<evidence type="ECO:0000259" key="4">
    <source>
        <dbReference type="PROSITE" id="PS01180"/>
    </source>
</evidence>
<dbReference type="PANTHER" id="PTHR39385">
    <property type="entry name" value="PROTEIN CBG20422"/>
    <property type="match status" value="1"/>
</dbReference>
<name>A0ABU9N3G2_9FLAO</name>
<dbReference type="InterPro" id="IPR000859">
    <property type="entry name" value="CUB_dom"/>
</dbReference>
<proteinExistence type="predicted"/>
<keyword evidence="2" id="KW-1015">Disulfide bond</keyword>
<dbReference type="SMART" id="SM00060">
    <property type="entry name" value="FN3"/>
    <property type="match status" value="1"/>
</dbReference>
<dbReference type="InterPro" id="IPR036116">
    <property type="entry name" value="FN3_sf"/>
</dbReference>
<dbReference type="RefSeq" id="WP_342694932.1">
    <property type="nucleotide sequence ID" value="NZ_JBCGDO010000003.1"/>
</dbReference>
<dbReference type="Pfam" id="PF24595">
    <property type="entry name" value="DUF7619"/>
    <property type="match status" value="1"/>
</dbReference>
<evidence type="ECO:0000259" key="5">
    <source>
        <dbReference type="PROSITE" id="PS50853"/>
    </source>
</evidence>
<dbReference type="PROSITE" id="PS50853">
    <property type="entry name" value="FN3"/>
    <property type="match status" value="1"/>
</dbReference>
<dbReference type="InterPro" id="IPR013783">
    <property type="entry name" value="Ig-like_fold"/>
</dbReference>
<evidence type="ECO:0000256" key="1">
    <source>
        <dbReference type="ARBA" id="ARBA00022729"/>
    </source>
</evidence>
<dbReference type="Pfam" id="PF00041">
    <property type="entry name" value="fn3"/>
    <property type="match status" value="1"/>
</dbReference>
<dbReference type="Gene3D" id="2.60.40.10">
    <property type="entry name" value="Immunoglobulins"/>
    <property type="match status" value="1"/>
</dbReference>
<evidence type="ECO:0000256" key="3">
    <source>
        <dbReference type="SAM" id="SignalP"/>
    </source>
</evidence>
<comment type="caution">
    <text evidence="6">The sequence shown here is derived from an EMBL/GenBank/DDBJ whole genome shotgun (WGS) entry which is preliminary data.</text>
</comment>
<dbReference type="Gene3D" id="2.60.120.290">
    <property type="entry name" value="Spermadhesin, CUB domain"/>
    <property type="match status" value="1"/>
</dbReference>
<dbReference type="Proteomes" id="UP001460072">
    <property type="component" value="Unassembled WGS sequence"/>
</dbReference>
<evidence type="ECO:0000256" key="2">
    <source>
        <dbReference type="ARBA" id="ARBA00023157"/>
    </source>
</evidence>
<dbReference type="CDD" id="cd00063">
    <property type="entry name" value="FN3"/>
    <property type="match status" value="1"/>
</dbReference>
<dbReference type="EMBL" id="JBCGDO010000003">
    <property type="protein sequence ID" value="MEM0541701.1"/>
    <property type="molecule type" value="Genomic_DNA"/>
</dbReference>
<sequence length="1017" mass="109381">MKKQLLFLILAIFGTFQSIYAQPTCGSLFTDPAGPNGNYANNTDVTTTICPANVGEVVTINFSSFALETNFDFLKVYNGPSTTSPLLANLTGLSIPPSITSTDPSGCLTFVFTSDSSVNYAGWIANIICTQPVSPNCVAPTSPIVSNVTAASATIGWTAGSNETSWNLNIGTAGSSTTSIAMSQNPFVLVGLDCNTVYNFSITAVCGNFVSLPSNQVSFATLLCSSQPGQPVDLFQCSLLGQACFDLTENNLTILGDLNPSDYVITYHETLTDANTGSNSLVSPYCSLSEVQTIYTRLTKVVDNSFQILTFTINVQSFSSDIIALSNMEECDVDNNGLITFNFTTNAAQINTTNTLMYYASLTNAQNEVNPVAVPSSFVQSVQPNPIVFFIRENVPNGCDIIYSFQVRAYANCNIASTCSGANSLCNSLGVPFQNTVNAGSTGQAGCLGSTPNQTWFYLPVSSAGTINLKIEQTVAATGQFSDVDYIVYGPFTSLSTACSQISPNNIASCSFSAASIEFPVIPNAQPGQYYLMMVTNFSNLSGLITITALGTSTGAIDCSGLRLNAFLDTNNNSIKDTGEQNFTLGQFEYELNDDAVVHNVISSTGVYTIYDTNAANSYDLSYSIDPNYLSYYGISTSSYDNVNVVIGSGVQTYNFPITVAQPYTDLAINIVPDNAPRPGFSYQNKIVYTNNGNQIIGAGTVTFENDSDVTIIANSQAGVVPTATGFTYNFTNLLPFETRIITVTMQVPNIPTVALGDLLTNTASIVPVNGDLIVQNNSSSCSQIIIGSYDPNDKMESRGERVLFSSFGIDDYLYYTIRFENTGTASAINVRINDVLDNQIDESSLRMISSSHSYVLERVDNNLTWRFDNIFLPVSIADTEIGKGYVTFQVKLKPGFALGDIIPNTALIYFDFNPAIITNTFRTEFVQQLGINDFENGDFIFYPNPVSDVVTISVKDSSLISTIAVYDVLGKQILVKKPSDALSTQTLDLSAIAKGIYLLEVTSNAAVKVVKKLIVE</sequence>
<dbReference type="PROSITE" id="PS01180">
    <property type="entry name" value="CUB"/>
    <property type="match status" value="1"/>
</dbReference>
<dbReference type="PANTHER" id="PTHR39385:SF4">
    <property type="entry name" value="CUB DOMAIN-CONTAINING PROTEIN"/>
    <property type="match status" value="1"/>
</dbReference>
<dbReference type="Pfam" id="PF18962">
    <property type="entry name" value="Por_Secre_tail"/>
    <property type="match status" value="1"/>
</dbReference>
<evidence type="ECO:0000313" key="6">
    <source>
        <dbReference type="EMBL" id="MEM0541701.1"/>
    </source>
</evidence>
<dbReference type="InterPro" id="IPR055353">
    <property type="entry name" value="DUF7619"/>
</dbReference>
<keyword evidence="7" id="KW-1185">Reference proteome</keyword>
<dbReference type="Pfam" id="PF00431">
    <property type="entry name" value="CUB"/>
    <property type="match status" value="1"/>
</dbReference>
<feature type="domain" description="Fibronectin type-III" evidence="5">
    <location>
        <begin position="139"/>
        <end position="224"/>
    </location>
</feature>
<evidence type="ECO:0000313" key="7">
    <source>
        <dbReference type="Proteomes" id="UP001460072"/>
    </source>
</evidence>
<dbReference type="InterPro" id="IPR035914">
    <property type="entry name" value="Sperma_CUB_dom_sf"/>
</dbReference>